<evidence type="ECO:0000256" key="6">
    <source>
        <dbReference type="ARBA" id="ARBA00023014"/>
    </source>
</evidence>
<name>A0A1F6BEU8_9BACT</name>
<dbReference type="GO" id="GO:0003824">
    <property type="term" value="F:catalytic activity"/>
    <property type="evidence" value="ECO:0007669"/>
    <property type="project" value="InterPro"/>
</dbReference>
<dbReference type="InterPro" id="IPR017200">
    <property type="entry name" value="PqqE-like"/>
</dbReference>
<dbReference type="SFLD" id="SFLDG01067">
    <property type="entry name" value="SPASM/twitch_domain_containing"/>
    <property type="match status" value="1"/>
</dbReference>
<dbReference type="SFLD" id="SFLDS00029">
    <property type="entry name" value="Radical_SAM"/>
    <property type="match status" value="1"/>
</dbReference>
<dbReference type="InterPro" id="IPR023885">
    <property type="entry name" value="4Fe4S-binding_SPASM_dom"/>
</dbReference>
<keyword evidence="4" id="KW-0479">Metal-binding</keyword>
<dbReference type="SFLD" id="SFLDG01386">
    <property type="entry name" value="main_SPASM_domain-containing"/>
    <property type="match status" value="1"/>
</dbReference>
<evidence type="ECO:0000256" key="4">
    <source>
        <dbReference type="ARBA" id="ARBA00022723"/>
    </source>
</evidence>
<evidence type="ECO:0000256" key="2">
    <source>
        <dbReference type="ARBA" id="ARBA00022485"/>
    </source>
</evidence>
<keyword evidence="5" id="KW-0408">Iron</keyword>
<dbReference type="GO" id="GO:0051539">
    <property type="term" value="F:4 iron, 4 sulfur cluster binding"/>
    <property type="evidence" value="ECO:0007669"/>
    <property type="project" value="UniProtKB-KW"/>
</dbReference>
<keyword evidence="3" id="KW-0949">S-adenosyl-L-methionine</keyword>
<sequence>MFAQIIKTGQLKLWSGYKRKLRDKHPLSYLFWECTMNCNFFCKHCGSSAGRKTFPGQLSTVEIIRVFREIGRDFYPKNIMIAVTGGEPLVRKDLFEVMKYASHLGFYWGMVTNGYLVNPDVVRKMKETGMNTISISIDGIGQTHDSFRNMKKAYDHAISAVRLLVAARFLKTVQITTVVHRGNISQLEEMYRIFSGLGIDSWRVINVDPIGRAETNRGLLLKGSQFKYLLDFIKSRRESSKFEVTYGCSGFLGLQYENEVRNGFFICRTGIDTASILYNGDIFVCPNVERRKEFIQGNVRHDRFSEIWNNKFKYFRLNNRTANTDCLKCEFWEDCLGGPFHLWDSEKSKPKFCHTELLKFPN</sequence>
<dbReference type="Proteomes" id="UP000176228">
    <property type="component" value="Unassembled WGS sequence"/>
</dbReference>
<dbReference type="GO" id="GO:0046872">
    <property type="term" value="F:metal ion binding"/>
    <property type="evidence" value="ECO:0007669"/>
    <property type="project" value="UniProtKB-KW"/>
</dbReference>
<dbReference type="Pfam" id="PF04055">
    <property type="entry name" value="Radical_SAM"/>
    <property type="match status" value="1"/>
</dbReference>
<proteinExistence type="predicted"/>
<reference evidence="8 9" key="1">
    <citation type="journal article" date="2016" name="Nat. Commun.">
        <title>Thousands of microbial genomes shed light on interconnected biogeochemical processes in an aquifer system.</title>
        <authorList>
            <person name="Anantharaman K."/>
            <person name="Brown C.T."/>
            <person name="Hug L.A."/>
            <person name="Sharon I."/>
            <person name="Castelle C.J."/>
            <person name="Probst A.J."/>
            <person name="Thomas B.C."/>
            <person name="Singh A."/>
            <person name="Wilkins M.J."/>
            <person name="Karaoz U."/>
            <person name="Brodie E.L."/>
            <person name="Williams K.H."/>
            <person name="Hubbard S.S."/>
            <person name="Banfield J.F."/>
        </authorList>
    </citation>
    <scope>NUCLEOTIDE SEQUENCE [LARGE SCALE GENOMIC DNA]</scope>
</reference>
<dbReference type="PROSITE" id="PS51918">
    <property type="entry name" value="RADICAL_SAM"/>
    <property type="match status" value="1"/>
</dbReference>
<dbReference type="InterPro" id="IPR007197">
    <property type="entry name" value="rSAM"/>
</dbReference>
<dbReference type="Pfam" id="PF13186">
    <property type="entry name" value="SPASM"/>
    <property type="match status" value="1"/>
</dbReference>
<keyword evidence="2" id="KW-0004">4Fe-4S</keyword>
<dbReference type="PANTHER" id="PTHR11228:SF7">
    <property type="entry name" value="PQQA PEPTIDE CYCLASE"/>
    <property type="match status" value="1"/>
</dbReference>
<dbReference type="InterPro" id="IPR058240">
    <property type="entry name" value="rSAM_sf"/>
</dbReference>
<evidence type="ECO:0000256" key="3">
    <source>
        <dbReference type="ARBA" id="ARBA00022691"/>
    </source>
</evidence>
<dbReference type="Gene3D" id="3.20.20.70">
    <property type="entry name" value="Aldolase class I"/>
    <property type="match status" value="1"/>
</dbReference>
<dbReference type="AlphaFoldDB" id="A0A1F6BEU8"/>
<dbReference type="STRING" id="1798391.A2968_00785"/>
<dbReference type="SUPFAM" id="SSF102114">
    <property type="entry name" value="Radical SAM enzymes"/>
    <property type="match status" value="1"/>
</dbReference>
<evidence type="ECO:0000256" key="5">
    <source>
        <dbReference type="ARBA" id="ARBA00023004"/>
    </source>
</evidence>
<accession>A0A1F6BEU8</accession>
<evidence type="ECO:0000313" key="9">
    <source>
        <dbReference type="Proteomes" id="UP000176228"/>
    </source>
</evidence>
<evidence type="ECO:0000256" key="1">
    <source>
        <dbReference type="ARBA" id="ARBA00001966"/>
    </source>
</evidence>
<dbReference type="InterPro" id="IPR013785">
    <property type="entry name" value="Aldolase_TIM"/>
</dbReference>
<feature type="domain" description="Radical SAM core" evidence="7">
    <location>
        <begin position="24"/>
        <end position="249"/>
    </location>
</feature>
<evidence type="ECO:0000259" key="7">
    <source>
        <dbReference type="PROSITE" id="PS51918"/>
    </source>
</evidence>
<keyword evidence="6" id="KW-0411">Iron-sulfur</keyword>
<evidence type="ECO:0000313" key="8">
    <source>
        <dbReference type="EMBL" id="OGG35479.1"/>
    </source>
</evidence>
<dbReference type="PANTHER" id="PTHR11228">
    <property type="entry name" value="RADICAL SAM DOMAIN PROTEIN"/>
    <property type="match status" value="1"/>
</dbReference>
<comment type="cofactor">
    <cofactor evidence="1">
        <name>[4Fe-4S] cluster</name>
        <dbReference type="ChEBI" id="CHEBI:49883"/>
    </cofactor>
</comment>
<gene>
    <name evidence="8" type="ORF">A2968_00785</name>
</gene>
<protein>
    <recommendedName>
        <fullName evidence="7">Radical SAM core domain-containing protein</fullName>
    </recommendedName>
</protein>
<dbReference type="InterPro" id="IPR050377">
    <property type="entry name" value="Radical_SAM_PqqE_MftC-like"/>
</dbReference>
<dbReference type="PIRSF" id="PIRSF037420">
    <property type="entry name" value="PQQ_syn_pqqE"/>
    <property type="match status" value="1"/>
</dbReference>
<dbReference type="EMBL" id="MFJU01000026">
    <property type="protein sequence ID" value="OGG35479.1"/>
    <property type="molecule type" value="Genomic_DNA"/>
</dbReference>
<comment type="caution">
    <text evidence="8">The sequence shown here is derived from an EMBL/GenBank/DDBJ whole genome shotgun (WGS) entry which is preliminary data.</text>
</comment>
<dbReference type="CDD" id="cd01335">
    <property type="entry name" value="Radical_SAM"/>
    <property type="match status" value="1"/>
</dbReference>
<organism evidence="8 9">
    <name type="scientific">Candidatus Gottesmanbacteria bacterium RIFCSPLOWO2_01_FULL_42_22</name>
    <dbReference type="NCBI Taxonomy" id="1798391"/>
    <lineage>
        <taxon>Bacteria</taxon>
        <taxon>Candidatus Gottesmaniibacteriota</taxon>
    </lineage>
</organism>
<dbReference type="NCBIfam" id="TIGR04085">
    <property type="entry name" value="rSAM_more_4Fe4S"/>
    <property type="match status" value="1"/>
</dbReference>